<dbReference type="RefSeq" id="WP_408330601.1">
    <property type="nucleotide sequence ID" value="NZ_JAQQFH010000015.1"/>
</dbReference>
<protein>
    <recommendedName>
        <fullName evidence="2">Surface-adhesin protein E-like domain-containing protein</fullName>
    </recommendedName>
</protein>
<keyword evidence="4" id="KW-1185">Reference proteome</keyword>
<evidence type="ECO:0000313" key="3">
    <source>
        <dbReference type="EMBL" id="MFL9886833.1"/>
    </source>
</evidence>
<keyword evidence="1" id="KW-0732">Signal</keyword>
<proteinExistence type="predicted"/>
<dbReference type="EMBL" id="JAQQFN010000023">
    <property type="protein sequence ID" value="MFL9886833.1"/>
    <property type="molecule type" value="Genomic_DNA"/>
</dbReference>
<evidence type="ECO:0000259" key="2">
    <source>
        <dbReference type="Pfam" id="PF16747"/>
    </source>
</evidence>
<gene>
    <name evidence="3" type="ORF">PQR66_27590</name>
</gene>
<feature type="chain" id="PRO_5047149903" description="Surface-adhesin protein E-like domain-containing protein" evidence="1">
    <location>
        <begin position="20"/>
        <end position="127"/>
    </location>
</feature>
<feature type="signal peptide" evidence="1">
    <location>
        <begin position="1"/>
        <end position="19"/>
    </location>
</feature>
<dbReference type="InterPro" id="IPR031939">
    <property type="entry name" value="Adhesin_E-like"/>
</dbReference>
<evidence type="ECO:0000256" key="1">
    <source>
        <dbReference type="SAM" id="SignalP"/>
    </source>
</evidence>
<sequence length="127" mass="14052">MRTFAILIAGLLVGAAAMAAEPNWVAVGKTDHYMVWVDSNSIKETAQQTVEFWMRGKFTPPVLGMATSISHIVARCDHPATYVRDVFSTFDEQDKPFHRDNGQDEQPLFPGSSMDAVITRACSLVPH</sequence>
<feature type="domain" description="Surface-adhesin protein E-like" evidence="2">
    <location>
        <begin position="24"/>
        <end position="123"/>
    </location>
</feature>
<comment type="caution">
    <text evidence="3">The sequence shown here is derived from an EMBL/GenBank/DDBJ whole genome shotgun (WGS) entry which is preliminary data.</text>
</comment>
<reference evidence="3 4" key="1">
    <citation type="journal article" date="2024" name="Chem. Sci.">
        <title>Discovery of megapolipeptins by genome mining of a Burkholderiales bacteria collection.</title>
        <authorList>
            <person name="Paulo B.S."/>
            <person name="Recchia M.J.J."/>
            <person name="Lee S."/>
            <person name="Fergusson C.H."/>
            <person name="Romanowski S.B."/>
            <person name="Hernandez A."/>
            <person name="Krull N."/>
            <person name="Liu D.Y."/>
            <person name="Cavanagh H."/>
            <person name="Bos A."/>
            <person name="Gray C.A."/>
            <person name="Murphy B.T."/>
            <person name="Linington R.G."/>
            <person name="Eustaquio A.S."/>
        </authorList>
    </citation>
    <scope>NUCLEOTIDE SEQUENCE [LARGE SCALE GENOMIC DNA]</scope>
    <source>
        <strain evidence="3 4">RL16-012-BIC-B</strain>
    </source>
</reference>
<dbReference type="Pfam" id="PF16747">
    <property type="entry name" value="Adhesin_E"/>
    <property type="match status" value="1"/>
</dbReference>
<organism evidence="3 4">
    <name type="scientific">Paraburkholderia agricolaris</name>
    <dbReference type="NCBI Taxonomy" id="2152888"/>
    <lineage>
        <taxon>Bacteria</taxon>
        <taxon>Pseudomonadati</taxon>
        <taxon>Pseudomonadota</taxon>
        <taxon>Betaproteobacteria</taxon>
        <taxon>Burkholderiales</taxon>
        <taxon>Burkholderiaceae</taxon>
        <taxon>Paraburkholderia</taxon>
    </lineage>
</organism>
<name>A0ABW8ZXL6_9BURK</name>
<evidence type="ECO:0000313" key="4">
    <source>
        <dbReference type="Proteomes" id="UP001629249"/>
    </source>
</evidence>
<dbReference type="Proteomes" id="UP001629249">
    <property type="component" value="Unassembled WGS sequence"/>
</dbReference>
<accession>A0ABW8ZXL6</accession>